<keyword evidence="8" id="KW-1185">Reference proteome</keyword>
<gene>
    <name evidence="7" type="ORF">PT974_06631</name>
</gene>
<feature type="transmembrane region" description="Helical" evidence="5">
    <location>
        <begin position="174"/>
        <end position="194"/>
    </location>
</feature>
<proteinExistence type="predicted"/>
<dbReference type="EMBL" id="JAVFKD010000012">
    <property type="protein sequence ID" value="KAK5993203.1"/>
    <property type="molecule type" value="Genomic_DNA"/>
</dbReference>
<dbReference type="InterPro" id="IPR011701">
    <property type="entry name" value="MFS"/>
</dbReference>
<feature type="transmembrane region" description="Helical" evidence="5">
    <location>
        <begin position="408"/>
        <end position="427"/>
    </location>
</feature>
<protein>
    <submittedName>
        <fullName evidence="7">MFS transporter L2</fullName>
    </submittedName>
</protein>
<evidence type="ECO:0000256" key="1">
    <source>
        <dbReference type="ARBA" id="ARBA00004141"/>
    </source>
</evidence>
<dbReference type="InterPro" id="IPR036259">
    <property type="entry name" value="MFS_trans_sf"/>
</dbReference>
<evidence type="ECO:0000313" key="8">
    <source>
        <dbReference type="Proteomes" id="UP001338125"/>
    </source>
</evidence>
<feature type="transmembrane region" description="Helical" evidence="5">
    <location>
        <begin position="247"/>
        <end position="265"/>
    </location>
</feature>
<feature type="transmembrane region" description="Helical" evidence="5">
    <location>
        <begin position="120"/>
        <end position="144"/>
    </location>
</feature>
<evidence type="ECO:0000259" key="6">
    <source>
        <dbReference type="PROSITE" id="PS50850"/>
    </source>
</evidence>
<feature type="transmembrane region" description="Helical" evidence="5">
    <location>
        <begin position="271"/>
        <end position="292"/>
    </location>
</feature>
<feature type="transmembrane region" description="Helical" evidence="5">
    <location>
        <begin position="348"/>
        <end position="368"/>
    </location>
</feature>
<sequence length="555" mass="60462">MAQPPPDAIRRDGPKGIASDIEKAIADVLQPTDQYELSESAQQTRSTLRDKFNKPWSFHLAFLSLLIMVFIVSVDATALAVALPTITEELNGTTLEAFWANIAFMLIVTIVQPVQETPLYAAFFFFGLGSIVFAVAPSLPVVILGRAVQGLGCGGIDVLNEVIIADITTLKERAFYIGLISVPMALGTVLGPILGAVFSDYATWRWIGWINLPLIGVCLPLTIFFLRLKPMTDTFREQLARVDWLGMGLFTVGSVLFTLPLSWAGTMYPWGSWRTIVPLVIGVLVLGVFVWYESKPAEPMFPYRIFRNRTAAATLVGSFIHGMVLYTLIAYVPLFFQAIFLEAPLQSAISLIPFFAVLMAFTGIAAMGVEWTRRYVWSIWAGWLMLAVGVGLFSLWGTYKNLAESAGFQVIAAIGIGSLFTVLPIPMQASAERNEDQGLAVGILVAFRLFGALIGLAIAASAFNNQFVTAIASLGALPGAPGLANSKDALGFIPALKHLDLPPRTLHSIQEAYAHAFRAVFYILAAFGVVGFLTSLFTRELTIESEEKGRQAFET</sequence>
<dbReference type="Proteomes" id="UP001338125">
    <property type="component" value="Unassembled WGS sequence"/>
</dbReference>
<dbReference type="Pfam" id="PF07690">
    <property type="entry name" value="MFS_1"/>
    <property type="match status" value="1"/>
</dbReference>
<comment type="subcellular location">
    <subcellularLocation>
        <location evidence="1">Membrane</location>
        <topology evidence="1">Multi-pass membrane protein</topology>
    </subcellularLocation>
</comment>
<reference evidence="7 8" key="1">
    <citation type="submission" date="2024-01" db="EMBL/GenBank/DDBJ databases">
        <title>Complete genome of Cladobotryum mycophilum ATHUM6906.</title>
        <authorList>
            <person name="Christinaki A.C."/>
            <person name="Myridakis A.I."/>
            <person name="Kouvelis V.N."/>
        </authorList>
    </citation>
    <scope>NUCLEOTIDE SEQUENCE [LARGE SCALE GENOMIC DNA]</scope>
    <source>
        <strain evidence="7 8">ATHUM6906</strain>
    </source>
</reference>
<feature type="transmembrane region" description="Helical" evidence="5">
    <location>
        <begin position="56"/>
        <end position="83"/>
    </location>
</feature>
<comment type="caution">
    <text evidence="7">The sequence shown here is derived from an EMBL/GenBank/DDBJ whole genome shotgun (WGS) entry which is preliminary data.</text>
</comment>
<feature type="transmembrane region" description="Helical" evidence="5">
    <location>
        <begin position="439"/>
        <end position="463"/>
    </location>
</feature>
<dbReference type="Gene3D" id="1.20.1250.20">
    <property type="entry name" value="MFS general substrate transporter like domains"/>
    <property type="match status" value="1"/>
</dbReference>
<keyword evidence="3 5" id="KW-1133">Transmembrane helix</keyword>
<organism evidence="7 8">
    <name type="scientific">Cladobotryum mycophilum</name>
    <dbReference type="NCBI Taxonomy" id="491253"/>
    <lineage>
        <taxon>Eukaryota</taxon>
        <taxon>Fungi</taxon>
        <taxon>Dikarya</taxon>
        <taxon>Ascomycota</taxon>
        <taxon>Pezizomycotina</taxon>
        <taxon>Sordariomycetes</taxon>
        <taxon>Hypocreomycetidae</taxon>
        <taxon>Hypocreales</taxon>
        <taxon>Hypocreaceae</taxon>
        <taxon>Cladobotryum</taxon>
    </lineage>
</organism>
<name>A0ABR0SM65_9HYPO</name>
<accession>A0ABR0SM65</accession>
<dbReference type="SUPFAM" id="SSF103473">
    <property type="entry name" value="MFS general substrate transporter"/>
    <property type="match status" value="1"/>
</dbReference>
<keyword evidence="2 5" id="KW-0812">Transmembrane</keyword>
<evidence type="ECO:0000256" key="2">
    <source>
        <dbReference type="ARBA" id="ARBA00022692"/>
    </source>
</evidence>
<evidence type="ECO:0000313" key="7">
    <source>
        <dbReference type="EMBL" id="KAK5993203.1"/>
    </source>
</evidence>
<evidence type="ECO:0000256" key="3">
    <source>
        <dbReference type="ARBA" id="ARBA00022989"/>
    </source>
</evidence>
<feature type="transmembrane region" description="Helical" evidence="5">
    <location>
        <begin position="95"/>
        <end position="114"/>
    </location>
</feature>
<feature type="transmembrane region" description="Helical" evidence="5">
    <location>
        <begin position="519"/>
        <end position="538"/>
    </location>
</feature>
<dbReference type="PANTHER" id="PTHR23501">
    <property type="entry name" value="MAJOR FACILITATOR SUPERFAMILY"/>
    <property type="match status" value="1"/>
</dbReference>
<dbReference type="PROSITE" id="PS50850">
    <property type="entry name" value="MFS"/>
    <property type="match status" value="1"/>
</dbReference>
<evidence type="ECO:0000256" key="5">
    <source>
        <dbReference type="SAM" id="Phobius"/>
    </source>
</evidence>
<feature type="transmembrane region" description="Helical" evidence="5">
    <location>
        <begin position="375"/>
        <end position="396"/>
    </location>
</feature>
<dbReference type="InterPro" id="IPR020846">
    <property type="entry name" value="MFS_dom"/>
</dbReference>
<feature type="domain" description="Major facilitator superfamily (MFS) profile" evidence="6">
    <location>
        <begin position="19"/>
        <end position="543"/>
    </location>
</feature>
<feature type="transmembrane region" description="Helical" evidence="5">
    <location>
        <begin position="313"/>
        <end position="336"/>
    </location>
</feature>
<evidence type="ECO:0000256" key="4">
    <source>
        <dbReference type="ARBA" id="ARBA00023136"/>
    </source>
</evidence>
<dbReference type="PANTHER" id="PTHR23501:SF156">
    <property type="entry name" value="TRANSPORTER, PUTATIVE-RELATED"/>
    <property type="match status" value="1"/>
</dbReference>
<keyword evidence="4 5" id="KW-0472">Membrane</keyword>
<feature type="transmembrane region" description="Helical" evidence="5">
    <location>
        <begin position="206"/>
        <end position="226"/>
    </location>
</feature>